<dbReference type="Proteomes" id="UP000823388">
    <property type="component" value="Chromosome 1K"/>
</dbReference>
<evidence type="ECO:0000313" key="3">
    <source>
        <dbReference type="Proteomes" id="UP000823388"/>
    </source>
</evidence>
<dbReference type="EMBL" id="CM029037">
    <property type="protein sequence ID" value="KAG2656720.1"/>
    <property type="molecule type" value="Genomic_DNA"/>
</dbReference>
<feature type="compositionally biased region" description="Basic residues" evidence="1">
    <location>
        <begin position="96"/>
        <end position="107"/>
    </location>
</feature>
<gene>
    <name evidence="2" type="ORF">PVAP13_1KG131800</name>
</gene>
<name>A0A8T0X9D9_PANVG</name>
<reference evidence="2" key="1">
    <citation type="submission" date="2020-05" db="EMBL/GenBank/DDBJ databases">
        <title>WGS assembly of Panicum virgatum.</title>
        <authorList>
            <person name="Lovell J.T."/>
            <person name="Jenkins J."/>
            <person name="Shu S."/>
            <person name="Juenger T.E."/>
            <person name="Schmutz J."/>
        </authorList>
    </citation>
    <scope>NUCLEOTIDE SEQUENCE</scope>
    <source>
        <strain evidence="2">AP13</strain>
    </source>
</reference>
<dbReference type="AlphaFoldDB" id="A0A8T0X9D9"/>
<evidence type="ECO:0000256" key="1">
    <source>
        <dbReference type="SAM" id="MobiDB-lite"/>
    </source>
</evidence>
<feature type="region of interest" description="Disordered" evidence="1">
    <location>
        <begin position="82"/>
        <end position="107"/>
    </location>
</feature>
<evidence type="ECO:0000313" key="2">
    <source>
        <dbReference type="EMBL" id="KAG2656720.1"/>
    </source>
</evidence>
<proteinExistence type="predicted"/>
<feature type="region of interest" description="Disordered" evidence="1">
    <location>
        <begin position="1"/>
        <end position="42"/>
    </location>
</feature>
<organism evidence="2 3">
    <name type="scientific">Panicum virgatum</name>
    <name type="common">Blackwell switchgrass</name>
    <dbReference type="NCBI Taxonomy" id="38727"/>
    <lineage>
        <taxon>Eukaryota</taxon>
        <taxon>Viridiplantae</taxon>
        <taxon>Streptophyta</taxon>
        <taxon>Embryophyta</taxon>
        <taxon>Tracheophyta</taxon>
        <taxon>Spermatophyta</taxon>
        <taxon>Magnoliopsida</taxon>
        <taxon>Liliopsida</taxon>
        <taxon>Poales</taxon>
        <taxon>Poaceae</taxon>
        <taxon>PACMAD clade</taxon>
        <taxon>Panicoideae</taxon>
        <taxon>Panicodae</taxon>
        <taxon>Paniceae</taxon>
        <taxon>Panicinae</taxon>
        <taxon>Panicum</taxon>
        <taxon>Panicum sect. Hiantes</taxon>
    </lineage>
</organism>
<feature type="compositionally biased region" description="Polar residues" evidence="1">
    <location>
        <begin position="11"/>
        <end position="24"/>
    </location>
</feature>
<sequence>MQHGPVDAGASASTTAQLGRSTGRCSLEWQERKATGARRGGSVLADGERAAHGSVPAMVSHAYRRRLLSLCLLVTTSPPLLPPRLPPSPLSAAAAHRGRPRRRRRSRLASVGHLRCNSFGSVYCSRRC</sequence>
<comment type="caution">
    <text evidence="2">The sequence shown here is derived from an EMBL/GenBank/DDBJ whole genome shotgun (WGS) entry which is preliminary data.</text>
</comment>
<keyword evidence="3" id="KW-1185">Reference proteome</keyword>
<accession>A0A8T0X9D9</accession>
<protein>
    <submittedName>
        <fullName evidence="2">Uncharacterized protein</fullName>
    </submittedName>
</protein>